<evidence type="ECO:0000256" key="10">
    <source>
        <dbReference type="ARBA" id="ARBA00022842"/>
    </source>
</evidence>
<gene>
    <name evidence="12" type="primary">rnhA</name>
    <name evidence="12" type="ORF">GOQ27_16765</name>
</gene>
<name>A0A942UWZ0_9FIRM</name>
<protein>
    <recommendedName>
        <fullName evidence="5">ribonuclease H</fullName>
        <ecNumber evidence="5">3.1.26.4</ecNumber>
    </recommendedName>
</protein>
<dbReference type="EMBL" id="WSFT01000053">
    <property type="protein sequence ID" value="MBS4540133.1"/>
    <property type="molecule type" value="Genomic_DNA"/>
</dbReference>
<dbReference type="InterPro" id="IPR050092">
    <property type="entry name" value="RNase_H"/>
</dbReference>
<dbReference type="GO" id="GO:0004523">
    <property type="term" value="F:RNA-DNA hybrid ribonuclease activity"/>
    <property type="evidence" value="ECO:0007669"/>
    <property type="project" value="UniProtKB-EC"/>
</dbReference>
<dbReference type="GO" id="GO:0046872">
    <property type="term" value="F:metal ion binding"/>
    <property type="evidence" value="ECO:0007669"/>
    <property type="project" value="UniProtKB-KW"/>
</dbReference>
<dbReference type="PROSITE" id="PS50879">
    <property type="entry name" value="RNASE_H_1"/>
    <property type="match status" value="1"/>
</dbReference>
<dbReference type="CDD" id="cd09278">
    <property type="entry name" value="RNase_HI_prokaryote_like"/>
    <property type="match status" value="1"/>
</dbReference>
<dbReference type="RefSeq" id="WP_203368022.1">
    <property type="nucleotide sequence ID" value="NZ_WSFT01000053.1"/>
</dbReference>
<comment type="caution">
    <text evidence="12">The sequence shown here is derived from an EMBL/GenBank/DDBJ whole genome shotgun (WGS) entry which is preliminary data.</text>
</comment>
<proteinExistence type="inferred from homology"/>
<evidence type="ECO:0000256" key="8">
    <source>
        <dbReference type="ARBA" id="ARBA00022759"/>
    </source>
</evidence>
<keyword evidence="6" id="KW-0540">Nuclease</keyword>
<evidence type="ECO:0000256" key="5">
    <source>
        <dbReference type="ARBA" id="ARBA00012180"/>
    </source>
</evidence>
<evidence type="ECO:0000256" key="7">
    <source>
        <dbReference type="ARBA" id="ARBA00022723"/>
    </source>
</evidence>
<evidence type="ECO:0000313" key="12">
    <source>
        <dbReference type="EMBL" id="MBS4540133.1"/>
    </source>
</evidence>
<evidence type="ECO:0000256" key="4">
    <source>
        <dbReference type="ARBA" id="ARBA00011245"/>
    </source>
</evidence>
<sequence length="149" mass="17045">MNKIIIYTDGACSGNQHKENVGGYGAILIYGDHEKEVYGGEKNTTNNKMELKAPIEALKLIKKDNIPIEIYTDSAYLCNCINQKWYVNWRKNGWVNSKKKPVENKALWVELLDLIERFNNIKFIKVKGHSGVELNEKADQLANKGMEEI</sequence>
<evidence type="ECO:0000256" key="1">
    <source>
        <dbReference type="ARBA" id="ARBA00000077"/>
    </source>
</evidence>
<keyword evidence="7" id="KW-0479">Metal-binding</keyword>
<evidence type="ECO:0000256" key="9">
    <source>
        <dbReference type="ARBA" id="ARBA00022801"/>
    </source>
</evidence>
<dbReference type="GO" id="GO:0043137">
    <property type="term" value="P:DNA replication, removal of RNA primer"/>
    <property type="evidence" value="ECO:0007669"/>
    <property type="project" value="TreeGrafter"/>
</dbReference>
<dbReference type="Gene3D" id="3.30.420.10">
    <property type="entry name" value="Ribonuclease H-like superfamily/Ribonuclease H"/>
    <property type="match status" value="1"/>
</dbReference>
<comment type="cofactor">
    <cofactor evidence="2">
        <name>Mg(2+)</name>
        <dbReference type="ChEBI" id="CHEBI:18420"/>
    </cofactor>
</comment>
<dbReference type="PANTHER" id="PTHR10642:SF26">
    <property type="entry name" value="RIBONUCLEASE H1"/>
    <property type="match status" value="1"/>
</dbReference>
<dbReference type="InterPro" id="IPR022892">
    <property type="entry name" value="RNaseHI"/>
</dbReference>
<dbReference type="PANTHER" id="PTHR10642">
    <property type="entry name" value="RIBONUCLEASE H1"/>
    <property type="match status" value="1"/>
</dbReference>
<dbReference type="GO" id="GO:0003676">
    <property type="term" value="F:nucleic acid binding"/>
    <property type="evidence" value="ECO:0007669"/>
    <property type="project" value="InterPro"/>
</dbReference>
<comment type="subunit">
    <text evidence="4">Monomer.</text>
</comment>
<keyword evidence="9 12" id="KW-0378">Hydrolase</keyword>
<keyword evidence="8" id="KW-0255">Endonuclease</keyword>
<organism evidence="12 13">
    <name type="scientific">Anaeromonas frigoriresistens</name>
    <dbReference type="NCBI Taxonomy" id="2683708"/>
    <lineage>
        <taxon>Bacteria</taxon>
        <taxon>Bacillati</taxon>
        <taxon>Bacillota</taxon>
        <taxon>Tissierellia</taxon>
        <taxon>Tissierellales</taxon>
        <taxon>Thermohalobacteraceae</taxon>
        <taxon>Anaeromonas</taxon>
    </lineage>
</organism>
<dbReference type="InterPro" id="IPR012337">
    <property type="entry name" value="RNaseH-like_sf"/>
</dbReference>
<comment type="similarity">
    <text evidence="3">Belongs to the RNase H family.</text>
</comment>
<accession>A0A942UWZ0</accession>
<evidence type="ECO:0000256" key="2">
    <source>
        <dbReference type="ARBA" id="ARBA00001946"/>
    </source>
</evidence>
<evidence type="ECO:0000313" key="13">
    <source>
        <dbReference type="Proteomes" id="UP000724672"/>
    </source>
</evidence>
<evidence type="ECO:0000256" key="6">
    <source>
        <dbReference type="ARBA" id="ARBA00022722"/>
    </source>
</evidence>
<dbReference type="Pfam" id="PF00075">
    <property type="entry name" value="RNase_H"/>
    <property type="match status" value="1"/>
</dbReference>
<dbReference type="NCBIfam" id="NF001236">
    <property type="entry name" value="PRK00203.1"/>
    <property type="match status" value="1"/>
</dbReference>
<feature type="domain" description="RNase H type-1" evidence="11">
    <location>
        <begin position="1"/>
        <end position="147"/>
    </location>
</feature>
<evidence type="ECO:0000259" key="11">
    <source>
        <dbReference type="PROSITE" id="PS50879"/>
    </source>
</evidence>
<dbReference type="AlphaFoldDB" id="A0A942UWZ0"/>
<keyword evidence="10" id="KW-0460">Magnesium</keyword>
<comment type="catalytic activity">
    <reaction evidence="1">
        <text>Endonucleolytic cleavage to 5'-phosphomonoester.</text>
        <dbReference type="EC" id="3.1.26.4"/>
    </reaction>
</comment>
<keyword evidence="13" id="KW-1185">Reference proteome</keyword>
<dbReference type="Proteomes" id="UP000724672">
    <property type="component" value="Unassembled WGS sequence"/>
</dbReference>
<reference evidence="12" key="1">
    <citation type="submission" date="2019-12" db="EMBL/GenBank/DDBJ databases">
        <title>Clostridiaceae gen. nov. sp. nov., isolated from sediment in Xinjiang, China.</title>
        <authorList>
            <person name="Zhang R."/>
        </authorList>
    </citation>
    <scope>NUCLEOTIDE SEQUENCE</scope>
    <source>
        <strain evidence="12">D2Q-11</strain>
    </source>
</reference>
<dbReference type="SUPFAM" id="SSF53098">
    <property type="entry name" value="Ribonuclease H-like"/>
    <property type="match status" value="1"/>
</dbReference>
<dbReference type="InterPro" id="IPR002156">
    <property type="entry name" value="RNaseH_domain"/>
</dbReference>
<dbReference type="EC" id="3.1.26.4" evidence="5"/>
<evidence type="ECO:0000256" key="3">
    <source>
        <dbReference type="ARBA" id="ARBA00005300"/>
    </source>
</evidence>
<dbReference type="InterPro" id="IPR036397">
    <property type="entry name" value="RNaseH_sf"/>
</dbReference>